<feature type="transmembrane region" description="Helical" evidence="2">
    <location>
        <begin position="473"/>
        <end position="493"/>
    </location>
</feature>
<feature type="transmembrane region" description="Helical" evidence="2">
    <location>
        <begin position="1288"/>
        <end position="1314"/>
    </location>
</feature>
<gene>
    <name evidence="3" type="ORF">G3N56_17075</name>
</gene>
<evidence type="ECO:0000313" key="4">
    <source>
        <dbReference type="Proteomes" id="UP000469724"/>
    </source>
</evidence>
<feature type="region of interest" description="Disordered" evidence="1">
    <location>
        <begin position="903"/>
        <end position="936"/>
    </location>
</feature>
<feature type="non-terminal residue" evidence="3">
    <location>
        <position position="1"/>
    </location>
</feature>
<feature type="transmembrane region" description="Helical" evidence="2">
    <location>
        <begin position="1358"/>
        <end position="1379"/>
    </location>
</feature>
<evidence type="ECO:0000313" key="3">
    <source>
        <dbReference type="EMBL" id="NDY58448.1"/>
    </source>
</evidence>
<feature type="region of interest" description="Disordered" evidence="1">
    <location>
        <begin position="1403"/>
        <end position="1429"/>
    </location>
</feature>
<dbReference type="EMBL" id="JAAGRQ010000103">
    <property type="protein sequence ID" value="NDY58448.1"/>
    <property type="molecule type" value="Genomic_DNA"/>
</dbReference>
<dbReference type="RefSeq" id="WP_163303521.1">
    <property type="nucleotide sequence ID" value="NZ_JAAGRQ010000103.1"/>
</dbReference>
<feature type="transmembrane region" description="Helical" evidence="2">
    <location>
        <begin position="1225"/>
        <end position="1245"/>
    </location>
</feature>
<keyword evidence="2" id="KW-0812">Transmembrane</keyword>
<dbReference type="Proteomes" id="UP000469724">
    <property type="component" value="Unassembled WGS sequence"/>
</dbReference>
<feature type="compositionally biased region" description="Low complexity" evidence="1">
    <location>
        <begin position="633"/>
        <end position="654"/>
    </location>
</feature>
<evidence type="ECO:0000256" key="1">
    <source>
        <dbReference type="SAM" id="MobiDB-lite"/>
    </source>
</evidence>
<reference evidence="3 4" key="1">
    <citation type="submission" date="2020-02" db="EMBL/GenBank/DDBJ databases">
        <title>Comparative genomics of sulfur disproportionating microorganisms.</title>
        <authorList>
            <person name="Ward L.M."/>
            <person name="Bertran E."/>
            <person name="Johnston D.T."/>
        </authorList>
    </citation>
    <scope>NUCLEOTIDE SEQUENCE [LARGE SCALE GENOMIC DNA]</scope>
    <source>
        <strain evidence="3 4">DSM 3696</strain>
    </source>
</reference>
<feature type="transmembrane region" description="Helical" evidence="2">
    <location>
        <begin position="745"/>
        <end position="765"/>
    </location>
</feature>
<feature type="transmembrane region" description="Helical" evidence="2">
    <location>
        <begin position="524"/>
        <end position="546"/>
    </location>
</feature>
<keyword evidence="2" id="KW-1133">Transmembrane helix</keyword>
<keyword evidence="2" id="KW-0472">Membrane</keyword>
<feature type="region of interest" description="Disordered" evidence="1">
    <location>
        <begin position="612"/>
        <end position="654"/>
    </location>
</feature>
<feature type="compositionally biased region" description="Low complexity" evidence="1">
    <location>
        <begin position="112"/>
        <end position="121"/>
    </location>
</feature>
<keyword evidence="4" id="KW-1185">Reference proteome</keyword>
<feature type="compositionally biased region" description="Basic and acidic residues" evidence="1">
    <location>
        <begin position="911"/>
        <end position="920"/>
    </location>
</feature>
<accession>A0A7K3NQJ5</accession>
<evidence type="ECO:0000256" key="2">
    <source>
        <dbReference type="SAM" id="Phobius"/>
    </source>
</evidence>
<comment type="caution">
    <text evidence="3">The sequence shown here is derived from an EMBL/GenBank/DDBJ whole genome shotgun (WGS) entry which is preliminary data.</text>
</comment>
<feature type="transmembrane region" description="Helical" evidence="2">
    <location>
        <begin position="704"/>
        <end position="725"/>
    </location>
</feature>
<feature type="region of interest" description="Disordered" evidence="1">
    <location>
        <begin position="101"/>
        <end position="124"/>
    </location>
</feature>
<sequence length="1429" mass="149528">GPHPAPQASGADLPDTGVPGPLAVWKDWVLRGDPDSACPTVGNDPGTRQCAFPTRLTLTLTDTGATFSMTVTVFAETAVALPRTARAWPEDVRAGGRPLPVAWAASGPQPTPKGQPGTAPTEGGEPRVTLAAGEHEISGRLTFSGMPGVIFVDARTGLVEMVKNGAAVPFERSADGQLRTAVAKAEKKDGDALSVTVMRLVRDGSPLTVTTLARLEVTGMARRLTLDRLLPPDSEPLSAKSPLPLAFGPDGTLFVQAGPGRFDVEVTSRMSGQVTAIGPAPCPFGPETWAFAPAPDLREVDVAGAPAVDPRNTDLPGAWKGFAAFAVTPGTILALTETHRGEPPAGPDTVSLTRTLWLDFSGRGATVRDQLSGEMRHVGVLTMPPPGALGRVTLSGRDAPVVLVRPEGAADDAAPVPGVILPGSRVDAVAESRLEDFSGSFAAVGFDLDVTSLSAEVRLPPGWTVLAAGGADVASPTFVGQFTLLDLFLILLAGLAAARLGGPAAGGCVFVFAALALHEPEAPGAAWIFLLAALALSRLAAARSVAERAPWFGRLTRILRFFAWLVMLVAAVQFIPDQLRRGMHPQLDDHGHFIAPQVAMAPAMAPESARSQAQGDMEYLDADKSPAPPPGPAGKASRAAKAAPAAMSAGAAPPGGKVSLDYDPEALIQTGPGLPDWSFGALRLSFDGPVSRAQTVRLWLIPPFANLILAFVRCALLLAALFLLVRRDRMFSPDSPATAQDPPAVAAGTASAVVLALAILFGAAAPASAQEFPPKELLEAYKARLTKPAACFPACLGSPRADITIEGGRLGIAVRLDAAARTTAPLPRVSDGWRPDAVSLDDAPARELVRRGDETHLLLPPGVHRVVLSGPLPTADSFAVDWPLLPRRLSVAAPGFQVRGLAADGTPDSAVRLDREKKDAPAQPGDGQSPGAQPAAATTRFAPFLHVSRTITMGLTWSVVTDVTRLSPKGEAVVAEIPLLPGESVLDETVKAAGGKALATLQPDQQHLSWKSKLAVAPELALVAQTGAPFTETWTLAPSPIWEVDPSGVPPSQTFDSAGQFRPVYRPWPGETLTVRVARPGPAPGETLTIDSALLRVNRGERLAESSLSLALRAAKGQRHVLTLPANAGQIKLVVDGRETAYGSDPTTGASAGPTPGRVEFPIKPGAHDVLLTWRQDAGMSLAAHGPAVDLGHAAANVLVEIELPRDRWTLFIFGDTPLSPVVGFWSYLAFILAAALILGGFTATPLSRRQWFLLALGLSQIPAPEAMLAAAWLFALGLRHSYAPNDGWLAFNAMQTGLAALTAAGLFCLYTAIERGLLGDPLMQVAGNGSSARLVRFTFDRVAGMIPDTMVVSAPLVFYRLAMLAWSLWMALALLSWLKWGVSRFTEGGAWRRAALRLPRFSRPARPVSPPPPAGDGPGPDAPGGHNP</sequence>
<feature type="transmembrane region" description="Helical" evidence="2">
    <location>
        <begin position="558"/>
        <end position="575"/>
    </location>
</feature>
<proteinExistence type="predicted"/>
<protein>
    <submittedName>
        <fullName evidence="3">Uncharacterized protein</fullName>
    </submittedName>
</protein>
<feature type="transmembrane region" description="Helical" evidence="2">
    <location>
        <begin position="500"/>
        <end position="518"/>
    </location>
</feature>
<feature type="transmembrane region" description="Helical" evidence="2">
    <location>
        <begin position="1252"/>
        <end position="1276"/>
    </location>
</feature>
<name>A0A7K3NQJ5_9BACT</name>
<organism evidence="3 4">
    <name type="scientific">Desulfolutivibrio sulfodismutans</name>
    <dbReference type="NCBI Taxonomy" id="63561"/>
    <lineage>
        <taxon>Bacteria</taxon>
        <taxon>Pseudomonadati</taxon>
        <taxon>Thermodesulfobacteriota</taxon>
        <taxon>Desulfovibrionia</taxon>
        <taxon>Desulfovibrionales</taxon>
        <taxon>Desulfovibrionaceae</taxon>
        <taxon>Desulfolutivibrio</taxon>
    </lineage>
</organism>